<dbReference type="Proteomes" id="UP001223743">
    <property type="component" value="Unassembled WGS sequence"/>
</dbReference>
<reference evidence="2 3" key="1">
    <citation type="submission" date="2023-07" db="EMBL/GenBank/DDBJ databases">
        <title>Genomic Encyclopedia of Type Strains, Phase IV (KMG-IV): sequencing the most valuable type-strain genomes for metagenomic binning, comparative biology and taxonomic classification.</title>
        <authorList>
            <person name="Goeker M."/>
        </authorList>
    </citation>
    <scope>NUCLEOTIDE SEQUENCE [LARGE SCALE GENOMIC DNA]</scope>
    <source>
        <strain evidence="2 3">B1-1</strain>
    </source>
</reference>
<keyword evidence="3" id="KW-1185">Reference proteome</keyword>
<dbReference type="EMBL" id="JAUSWJ010000001">
    <property type="protein sequence ID" value="MDQ0515992.1"/>
    <property type="molecule type" value="Genomic_DNA"/>
</dbReference>
<keyword evidence="1" id="KW-0812">Transmembrane</keyword>
<dbReference type="RefSeq" id="WP_266280186.1">
    <property type="nucleotide sequence ID" value="NZ_JAPKNF010000001.1"/>
</dbReference>
<evidence type="ECO:0008006" key="4">
    <source>
        <dbReference type="Google" id="ProtNLM"/>
    </source>
</evidence>
<accession>A0ABU0M4V2</accession>
<proteinExistence type="predicted"/>
<gene>
    <name evidence="2" type="ORF">QO015_001605</name>
</gene>
<sequence length="142" mass="14394">MTSDETGPMRLVDFAAALDRRGATIGRWPAAERVAAERLIAESAEARALLEAAASVDRAVAGLMQPGGPLPPLAGRAGSTPKARAGVVMPSWPRLAAFGGAALAASLVLGFALGIALPPPDDDDGTDTVYMAVNDTDLGGLM</sequence>
<evidence type="ECO:0000313" key="2">
    <source>
        <dbReference type="EMBL" id="MDQ0515992.1"/>
    </source>
</evidence>
<name>A0ABU0M4V2_9HYPH</name>
<comment type="caution">
    <text evidence="2">The sequence shown here is derived from an EMBL/GenBank/DDBJ whole genome shotgun (WGS) entry which is preliminary data.</text>
</comment>
<keyword evidence="1" id="KW-0472">Membrane</keyword>
<organism evidence="2 3">
    <name type="scientific">Kaistia geumhonensis</name>
    <dbReference type="NCBI Taxonomy" id="410839"/>
    <lineage>
        <taxon>Bacteria</taxon>
        <taxon>Pseudomonadati</taxon>
        <taxon>Pseudomonadota</taxon>
        <taxon>Alphaproteobacteria</taxon>
        <taxon>Hyphomicrobiales</taxon>
        <taxon>Kaistiaceae</taxon>
        <taxon>Kaistia</taxon>
    </lineage>
</organism>
<keyword evidence="1" id="KW-1133">Transmembrane helix</keyword>
<evidence type="ECO:0000256" key="1">
    <source>
        <dbReference type="SAM" id="Phobius"/>
    </source>
</evidence>
<evidence type="ECO:0000313" key="3">
    <source>
        <dbReference type="Proteomes" id="UP001223743"/>
    </source>
</evidence>
<protein>
    <recommendedName>
        <fullName evidence="4">Anti sigma-E protein RseA N-terminal domain-containing protein</fullName>
    </recommendedName>
</protein>
<feature type="transmembrane region" description="Helical" evidence="1">
    <location>
        <begin position="95"/>
        <end position="117"/>
    </location>
</feature>